<feature type="domain" description="BTB" evidence="2">
    <location>
        <begin position="74"/>
        <end position="144"/>
    </location>
</feature>
<accession>A0AAD8E6L3</accession>
<dbReference type="Proteomes" id="UP001233999">
    <property type="component" value="Unassembled WGS sequence"/>
</dbReference>
<keyword evidence="4" id="KW-1185">Reference proteome</keyword>
<dbReference type="PROSITE" id="PS50097">
    <property type="entry name" value="BTB"/>
    <property type="match status" value="1"/>
</dbReference>
<dbReference type="InterPro" id="IPR043380">
    <property type="entry name" value="Gcl-like"/>
</dbReference>
<dbReference type="SMART" id="SM00225">
    <property type="entry name" value="BTB"/>
    <property type="match status" value="1"/>
</dbReference>
<dbReference type="InterPro" id="IPR011333">
    <property type="entry name" value="SKP1/BTB/POZ_sf"/>
</dbReference>
<evidence type="ECO:0000259" key="2">
    <source>
        <dbReference type="PROSITE" id="PS50097"/>
    </source>
</evidence>
<evidence type="ECO:0000313" key="3">
    <source>
        <dbReference type="EMBL" id="KAJ9578457.1"/>
    </source>
</evidence>
<feature type="non-terminal residue" evidence="3">
    <location>
        <position position="418"/>
    </location>
</feature>
<dbReference type="InterPro" id="IPR000210">
    <property type="entry name" value="BTB/POZ_dom"/>
</dbReference>
<evidence type="ECO:0000256" key="1">
    <source>
        <dbReference type="ARBA" id="ARBA00022473"/>
    </source>
</evidence>
<gene>
    <name evidence="3" type="ORF">L9F63_005327</name>
</gene>
<proteinExistence type="predicted"/>
<name>A0AAD8E6L3_DIPPU</name>
<dbReference type="SUPFAM" id="SSF54695">
    <property type="entry name" value="POZ domain"/>
    <property type="match status" value="1"/>
</dbReference>
<reference evidence="3" key="1">
    <citation type="journal article" date="2023" name="IScience">
        <title>Live-bearing cockroach genome reveals convergent evolutionary mechanisms linked to viviparity in insects and beyond.</title>
        <authorList>
            <person name="Fouks B."/>
            <person name="Harrison M.C."/>
            <person name="Mikhailova A.A."/>
            <person name="Marchal E."/>
            <person name="English S."/>
            <person name="Carruthers M."/>
            <person name="Jennings E.C."/>
            <person name="Chiamaka E.L."/>
            <person name="Frigard R.A."/>
            <person name="Pippel M."/>
            <person name="Attardo G.M."/>
            <person name="Benoit J.B."/>
            <person name="Bornberg-Bauer E."/>
            <person name="Tobe S.S."/>
        </authorList>
    </citation>
    <scope>NUCLEOTIDE SEQUENCE</scope>
    <source>
        <strain evidence="3">Stay&amp;Tobe</strain>
    </source>
</reference>
<dbReference type="Gene3D" id="3.30.710.10">
    <property type="entry name" value="Potassium Channel Kv1.1, Chain A"/>
    <property type="match status" value="1"/>
</dbReference>
<evidence type="ECO:0000313" key="4">
    <source>
        <dbReference type="Proteomes" id="UP001233999"/>
    </source>
</evidence>
<comment type="caution">
    <text evidence="3">The sequence shown here is derived from an EMBL/GenBank/DDBJ whole genome shotgun (WGS) entry which is preliminary data.</text>
</comment>
<dbReference type="AlphaFoldDB" id="A0AAD8E6L3"/>
<dbReference type="GO" id="GO:0007281">
    <property type="term" value="P:germ cell development"/>
    <property type="evidence" value="ECO:0007669"/>
    <property type="project" value="InterPro"/>
</dbReference>
<dbReference type="PANTHER" id="PTHR23231:SF17">
    <property type="entry name" value="BTB DOMAIN-CONTAINING PROTEIN"/>
    <property type="match status" value="1"/>
</dbReference>
<organism evidence="3 4">
    <name type="scientific">Diploptera punctata</name>
    <name type="common">Pacific beetle cockroach</name>
    <dbReference type="NCBI Taxonomy" id="6984"/>
    <lineage>
        <taxon>Eukaryota</taxon>
        <taxon>Metazoa</taxon>
        <taxon>Ecdysozoa</taxon>
        <taxon>Arthropoda</taxon>
        <taxon>Hexapoda</taxon>
        <taxon>Insecta</taxon>
        <taxon>Pterygota</taxon>
        <taxon>Neoptera</taxon>
        <taxon>Polyneoptera</taxon>
        <taxon>Dictyoptera</taxon>
        <taxon>Blattodea</taxon>
        <taxon>Blaberoidea</taxon>
        <taxon>Blaberidae</taxon>
        <taxon>Diplopterinae</taxon>
        <taxon>Diploptera</taxon>
    </lineage>
</organism>
<reference evidence="3" key="2">
    <citation type="submission" date="2023-05" db="EMBL/GenBank/DDBJ databases">
        <authorList>
            <person name="Fouks B."/>
        </authorList>
    </citation>
    <scope>NUCLEOTIDE SEQUENCE</scope>
    <source>
        <strain evidence="3">Stay&amp;Tobe</strain>
        <tissue evidence="3">Testes</tissue>
    </source>
</reference>
<protein>
    <recommendedName>
        <fullName evidence="2">BTB domain-containing protein</fullName>
    </recommendedName>
</protein>
<keyword evidence="1" id="KW-0217">Developmental protein</keyword>
<dbReference type="PANTHER" id="PTHR23231">
    <property type="entry name" value="GERM CELL-LESS PROTEIN"/>
    <property type="match status" value="1"/>
</dbReference>
<dbReference type="CDD" id="cd18305">
    <property type="entry name" value="BTB_POZ_GCL"/>
    <property type="match status" value="1"/>
</dbReference>
<sequence>MGESVSKFLSDYPQTVVSNVRAFVGRKRRHDEIDDQDNDSDLFLEKTLHTPKKKKLISTAQYIYKALFKEGKNSDVTVIALEKPWRLHKVYLCQSPYFASMFSGAWKEANEDVVDIKIVDPNINLDSLYTVLGSMYLDEITLEPIEVVPTIATATLFQLEGIIEKCAEIMIETVNAETAVKYYEAGCEYGVQRVKDAAFKWLLINLLSHFQDQPKRLREISVDLMEKLVSSSDLFVMQTEFSLYVLLRFWVFLQLHPEWDSSSRESLLEAHIFFQNRTDDEPFLLSHEGRIYSGAFRALRFQHLVNHHLDIEMLKTDRIVPFEWLSPAVSQQWYHMLRIDQGLDRGPKSIGSDEFSKECVRCGRTLVSAGEHVWRWTGFNMGLDLIWSCNTRNLRVKRNNRTEHEVMLSMQSKRHLVC</sequence>
<dbReference type="Pfam" id="PF00651">
    <property type="entry name" value="BTB"/>
    <property type="match status" value="1"/>
</dbReference>
<dbReference type="CDD" id="cd18495">
    <property type="entry name" value="BACK_GCL"/>
    <property type="match status" value="1"/>
</dbReference>
<dbReference type="EMBL" id="JASPKZ010008878">
    <property type="protein sequence ID" value="KAJ9578457.1"/>
    <property type="molecule type" value="Genomic_DNA"/>
</dbReference>